<dbReference type="Gene3D" id="3.40.220.10">
    <property type="entry name" value="Leucine Aminopeptidase, subunit E, domain 1"/>
    <property type="match status" value="1"/>
</dbReference>
<comment type="similarity">
    <text evidence="1">Belongs to the peptidase M17 family.</text>
</comment>
<keyword evidence="5" id="KW-0378">Hydrolase</keyword>
<protein>
    <recommendedName>
        <fullName evidence="2">Cytosol aminopeptidase</fullName>
        <ecNumber evidence="7">3.4.13.23</ecNumber>
    </recommendedName>
    <alternativeName>
        <fullName evidence="10">Cysteinylglycine-S-conjugate dipeptidase</fullName>
    </alternativeName>
    <alternativeName>
        <fullName evidence="11">Leucine aminopeptidase 3</fullName>
    </alternativeName>
    <alternativeName>
        <fullName evidence="9">Proline aminopeptidase</fullName>
    </alternativeName>
    <alternativeName>
        <fullName evidence="8">Prolyl aminopeptidase</fullName>
    </alternativeName>
</protein>
<evidence type="ECO:0000256" key="12">
    <source>
        <dbReference type="ARBA" id="ARBA00045966"/>
    </source>
</evidence>
<gene>
    <name evidence="16" type="primary">lap3-L</name>
    <name evidence="16" type="ORF">Hamer_G000705</name>
</gene>
<keyword evidence="17" id="KW-1185">Reference proteome</keyword>
<dbReference type="Pfam" id="PF00883">
    <property type="entry name" value="Peptidase_M17"/>
    <property type="match status" value="2"/>
</dbReference>
<feature type="domain" description="Cytosol aminopeptidase" evidence="15">
    <location>
        <begin position="240"/>
        <end position="247"/>
    </location>
</feature>
<evidence type="ECO:0000256" key="3">
    <source>
        <dbReference type="ARBA" id="ARBA00022438"/>
    </source>
</evidence>
<dbReference type="GO" id="GO:0030145">
    <property type="term" value="F:manganese ion binding"/>
    <property type="evidence" value="ECO:0007669"/>
    <property type="project" value="InterPro"/>
</dbReference>
<evidence type="ECO:0000256" key="6">
    <source>
        <dbReference type="ARBA" id="ARBA00023511"/>
    </source>
</evidence>
<dbReference type="InterPro" id="IPR008283">
    <property type="entry name" value="Peptidase_M17_N"/>
</dbReference>
<keyword evidence="3 16" id="KW-0031">Aminopeptidase</keyword>
<evidence type="ECO:0000313" key="16">
    <source>
        <dbReference type="EMBL" id="KAG7171794.1"/>
    </source>
</evidence>
<dbReference type="Pfam" id="PF02789">
    <property type="entry name" value="Peptidase_M17_N"/>
    <property type="match status" value="1"/>
</dbReference>
<dbReference type="PROSITE" id="PS00631">
    <property type="entry name" value="CYTOSOL_AP"/>
    <property type="match status" value="1"/>
</dbReference>
<evidence type="ECO:0000256" key="11">
    <source>
        <dbReference type="ARBA" id="ARBA00031564"/>
    </source>
</evidence>
<keyword evidence="4" id="KW-0645">Protease</keyword>
<comment type="catalytic activity">
    <reaction evidence="14">
        <text>L-cysteinylglycine + H2O = L-cysteine + glycine</text>
        <dbReference type="Rhea" id="RHEA:28783"/>
        <dbReference type="ChEBI" id="CHEBI:15377"/>
        <dbReference type="ChEBI" id="CHEBI:35235"/>
        <dbReference type="ChEBI" id="CHEBI:57305"/>
        <dbReference type="ChEBI" id="CHEBI:61694"/>
    </reaction>
    <physiologicalReaction direction="left-to-right" evidence="14">
        <dbReference type="Rhea" id="RHEA:28784"/>
    </physiologicalReaction>
</comment>
<dbReference type="EMBL" id="JAHLQT010011632">
    <property type="protein sequence ID" value="KAG7171794.1"/>
    <property type="molecule type" value="Genomic_DNA"/>
</dbReference>
<evidence type="ECO:0000256" key="8">
    <source>
        <dbReference type="ARBA" id="ARBA00029605"/>
    </source>
</evidence>
<evidence type="ECO:0000256" key="4">
    <source>
        <dbReference type="ARBA" id="ARBA00022670"/>
    </source>
</evidence>
<dbReference type="GO" id="GO:0006508">
    <property type="term" value="P:proteolysis"/>
    <property type="evidence" value="ECO:0007669"/>
    <property type="project" value="UniProtKB-KW"/>
</dbReference>
<dbReference type="InterPro" id="IPR011356">
    <property type="entry name" value="Leucine_aapep/pepB"/>
</dbReference>
<evidence type="ECO:0000256" key="2">
    <source>
        <dbReference type="ARBA" id="ARBA00014190"/>
    </source>
</evidence>
<reference evidence="16" key="1">
    <citation type="journal article" date="2021" name="Sci. Adv.">
        <title>The American lobster genome reveals insights on longevity, neural, and immune adaptations.</title>
        <authorList>
            <person name="Polinski J.M."/>
            <person name="Zimin A.V."/>
            <person name="Clark K.F."/>
            <person name="Kohn A.B."/>
            <person name="Sadowski N."/>
            <person name="Timp W."/>
            <person name="Ptitsyn A."/>
            <person name="Khanna P."/>
            <person name="Romanova D.Y."/>
            <person name="Williams P."/>
            <person name="Greenwood S.J."/>
            <person name="Moroz L.L."/>
            <person name="Walt D.R."/>
            <person name="Bodnar A.G."/>
        </authorList>
    </citation>
    <scope>NUCLEOTIDE SEQUENCE</scope>
    <source>
        <strain evidence="16">GMGI-L3</strain>
    </source>
</reference>
<dbReference type="EC" id="3.4.13.23" evidence="7"/>
<proteinExistence type="inferred from homology"/>
<dbReference type="AlphaFoldDB" id="A0A8J5T1M4"/>
<comment type="function">
    <text evidence="12">Cytosolic metallopeptidase that catalyzes the removal of unsubstituted N-terminal hydrophobic amino acids from various peptides. The presence of Zn(2+) ions is essential for the peptidase activity, and the association with other cofactors can modulate the substrate spectificity of the enzyme. For instance, in the presence of Mn(2+), it displays a specific Cys-Gly hydrolyzing activity of Cys-Gly-S-conjugates. Involved in the metabolism of glutathione and in the degradation of glutathione S-conjugates, which may play a role in the control of the cell redox status.</text>
</comment>
<dbReference type="Gene3D" id="3.40.630.10">
    <property type="entry name" value="Zn peptidases"/>
    <property type="match status" value="3"/>
</dbReference>
<evidence type="ECO:0000256" key="1">
    <source>
        <dbReference type="ARBA" id="ARBA00009528"/>
    </source>
</evidence>
<dbReference type="InterPro" id="IPR000819">
    <property type="entry name" value="Peptidase_M17_C"/>
</dbReference>
<dbReference type="GO" id="GO:0070006">
    <property type="term" value="F:metalloaminopeptidase activity"/>
    <property type="evidence" value="ECO:0007669"/>
    <property type="project" value="InterPro"/>
</dbReference>
<accession>A0A8J5T1M4</accession>
<evidence type="ECO:0000256" key="10">
    <source>
        <dbReference type="ARBA" id="ARBA00030997"/>
    </source>
</evidence>
<dbReference type="PANTHER" id="PTHR11963">
    <property type="entry name" value="LEUCINE AMINOPEPTIDASE-RELATED"/>
    <property type="match status" value="1"/>
</dbReference>
<dbReference type="CDD" id="cd00433">
    <property type="entry name" value="Peptidase_M17"/>
    <property type="match status" value="1"/>
</dbReference>
<dbReference type="PRINTS" id="PR00481">
    <property type="entry name" value="LAMNOPPTDASE"/>
</dbReference>
<dbReference type="InterPro" id="IPR043472">
    <property type="entry name" value="Macro_dom-like"/>
</dbReference>
<dbReference type="SUPFAM" id="SSF53187">
    <property type="entry name" value="Zn-dependent exopeptidases"/>
    <property type="match status" value="1"/>
</dbReference>
<evidence type="ECO:0000256" key="7">
    <source>
        <dbReference type="ARBA" id="ARBA00023625"/>
    </source>
</evidence>
<evidence type="ECO:0000313" key="17">
    <source>
        <dbReference type="Proteomes" id="UP000747542"/>
    </source>
</evidence>
<organism evidence="16 17">
    <name type="scientific">Homarus americanus</name>
    <name type="common">American lobster</name>
    <dbReference type="NCBI Taxonomy" id="6706"/>
    <lineage>
        <taxon>Eukaryota</taxon>
        <taxon>Metazoa</taxon>
        <taxon>Ecdysozoa</taxon>
        <taxon>Arthropoda</taxon>
        <taxon>Crustacea</taxon>
        <taxon>Multicrustacea</taxon>
        <taxon>Malacostraca</taxon>
        <taxon>Eumalacostraca</taxon>
        <taxon>Eucarida</taxon>
        <taxon>Decapoda</taxon>
        <taxon>Pleocyemata</taxon>
        <taxon>Astacidea</taxon>
        <taxon>Nephropoidea</taxon>
        <taxon>Nephropidae</taxon>
        <taxon>Homarus</taxon>
    </lineage>
</organism>
<comment type="caution">
    <text evidence="16">The sequence shown here is derived from an EMBL/GenBank/DDBJ whole genome shotgun (WGS) entry which is preliminary data.</text>
</comment>
<name>A0A8J5T1M4_HOMAM</name>
<dbReference type="GO" id="GO:0005737">
    <property type="term" value="C:cytoplasm"/>
    <property type="evidence" value="ECO:0007669"/>
    <property type="project" value="InterPro"/>
</dbReference>
<comment type="catalytic activity">
    <reaction evidence="13">
        <text>S-benzyl-L-cysteinylglycine + H2O = S-benzyl-L-cysteine + glycine</text>
        <dbReference type="Rhea" id="RHEA:62568"/>
        <dbReference type="ChEBI" id="CHEBI:15377"/>
        <dbReference type="ChEBI" id="CHEBI:57305"/>
        <dbReference type="ChEBI" id="CHEBI:145802"/>
        <dbReference type="ChEBI" id="CHEBI:145803"/>
    </reaction>
    <physiologicalReaction direction="left-to-right" evidence="13">
        <dbReference type="Rhea" id="RHEA:62569"/>
    </physiologicalReaction>
</comment>
<evidence type="ECO:0000256" key="5">
    <source>
        <dbReference type="ARBA" id="ARBA00022801"/>
    </source>
</evidence>
<evidence type="ECO:0000256" key="14">
    <source>
        <dbReference type="ARBA" id="ARBA00049107"/>
    </source>
</evidence>
<comment type="catalytic activity">
    <reaction evidence="6">
        <text>an S-substituted L-cysteinylglycine + H2O = an S-substituted L-cysteine + glycine</text>
        <dbReference type="Rhea" id="RHEA:60444"/>
        <dbReference type="ChEBI" id="CHEBI:15377"/>
        <dbReference type="ChEBI" id="CHEBI:57305"/>
        <dbReference type="ChEBI" id="CHEBI:58717"/>
        <dbReference type="ChEBI" id="CHEBI:143103"/>
        <dbReference type="EC" id="3.4.13.23"/>
    </reaction>
    <physiologicalReaction direction="left-to-right" evidence="6">
        <dbReference type="Rhea" id="RHEA:60445"/>
    </physiologicalReaction>
</comment>
<evidence type="ECO:0000259" key="15">
    <source>
        <dbReference type="PROSITE" id="PS00631"/>
    </source>
</evidence>
<evidence type="ECO:0000256" key="9">
    <source>
        <dbReference type="ARBA" id="ARBA00030930"/>
    </source>
</evidence>
<sequence length="371" mass="39929">MLNLLKYCSQCFELLLLNSGGPLKAGKSRVLYGVSEVFPIVALVGLGKQENKSNPLEERDEAKEAIRTAIAAGCHSLGETNISKILVDSCGDGEAAAEGAHLAVFKYQDLKSKKKPIPTEAVNCLEGLGVEVLTRSYDWAKQRNMNAFLSVTRGSAEPPVFLELSYRGNDLSDEKPLAIVGKGVTFDTGGISLKPPANMDKMRADMGGFIPLCENMPGSRATKPGDVVVASNGKSIQIDNTDAEGRLILADALHYASQHKPRAMINMATLTGAMAVALGSGAVGVFSNSSALWEVMHKAGTISGDRVWRMPLWKHYSSQEFVTCDHWMHMDIAGVMENKDEVPYLGKGMSGRPTRTVAHFAELIASGKSEL</sequence>
<dbReference type="Proteomes" id="UP000747542">
    <property type="component" value="Unassembled WGS sequence"/>
</dbReference>
<dbReference type="PANTHER" id="PTHR11963:SF23">
    <property type="entry name" value="CYTOSOL AMINOPEPTIDASE"/>
    <property type="match status" value="1"/>
</dbReference>
<dbReference type="SUPFAM" id="SSF52949">
    <property type="entry name" value="Macro domain-like"/>
    <property type="match status" value="1"/>
</dbReference>
<evidence type="ECO:0000256" key="13">
    <source>
        <dbReference type="ARBA" id="ARBA00047881"/>
    </source>
</evidence>